<keyword evidence="2" id="KW-0862">Zinc</keyword>
<dbReference type="Pfam" id="PF05147">
    <property type="entry name" value="LANC_like"/>
    <property type="match status" value="1"/>
</dbReference>
<evidence type="ECO:0000256" key="3">
    <source>
        <dbReference type="SAM" id="MobiDB-lite"/>
    </source>
</evidence>
<dbReference type="PANTHER" id="PTHR12736">
    <property type="entry name" value="LANC-LIKE PROTEIN"/>
    <property type="match status" value="1"/>
</dbReference>
<accession>A0AAV2I5Q1</accession>
<dbReference type="InterPro" id="IPR020464">
    <property type="entry name" value="LanC-like_prot_euk"/>
</dbReference>
<name>A0AAV2I5Q1_LYMST</name>
<dbReference type="GO" id="GO:0046872">
    <property type="term" value="F:metal ion binding"/>
    <property type="evidence" value="ECO:0007669"/>
    <property type="project" value="UniProtKB-KW"/>
</dbReference>
<dbReference type="EMBL" id="CAXITT010000467">
    <property type="protein sequence ID" value="CAL1542053.1"/>
    <property type="molecule type" value="Genomic_DNA"/>
</dbReference>
<feature type="region of interest" description="Disordered" evidence="3">
    <location>
        <begin position="1"/>
        <end position="22"/>
    </location>
</feature>
<evidence type="ECO:0008006" key="6">
    <source>
        <dbReference type="Google" id="ProtNLM"/>
    </source>
</evidence>
<evidence type="ECO:0000256" key="2">
    <source>
        <dbReference type="PIRSR" id="PIRSR607822-1"/>
    </source>
</evidence>
<sequence>MDGGRAFKNPFPEFDGSGVPTLDKDDKLQGDYQRHVLLAIERLLKVLNQNTENDCKDFSVYTGSAGQALLYLHLHNSLPAVQDNKHLQKALALLTPCLSRLKGVKYSFLCGDPGPLAVAAVAFDKLGDKTKSKEFVARVESFCDAVCNDASLPDEVLYGRSGYLSALLFLQHYLGQACIQGQTVIKVVEAVLASGQKLAKRDRCKHPLMYEWHEKPYLGAAHGLAGIYFMLLQVKEPTLQEQIRQLIRPCIDYMMTLRFASGNCPSSLGSVGQDKLVHWCHGAPGWAPLFVQGYKIYKDKRYIEAAKQCAEVVWQRGLLQKGYGLCHGTAGNAYTFISLYKLTGNEKYLYYAYKFAEWCFDYGQHGCHNADTPYSLFEGMAGTIYFLVDMLSPTKAAFPTFEFDS</sequence>
<comment type="similarity">
    <text evidence="1">Belongs to the LanC-like protein family.</text>
</comment>
<keyword evidence="5" id="KW-1185">Reference proteome</keyword>
<dbReference type="Proteomes" id="UP001497497">
    <property type="component" value="Unassembled WGS sequence"/>
</dbReference>
<dbReference type="PANTHER" id="PTHR12736:SF21">
    <property type="entry name" value="LANC-LIKE PROTEIN 2"/>
    <property type="match status" value="1"/>
</dbReference>
<evidence type="ECO:0000313" key="5">
    <source>
        <dbReference type="Proteomes" id="UP001497497"/>
    </source>
</evidence>
<organism evidence="4 5">
    <name type="scientific">Lymnaea stagnalis</name>
    <name type="common">Great pond snail</name>
    <name type="synonym">Helix stagnalis</name>
    <dbReference type="NCBI Taxonomy" id="6523"/>
    <lineage>
        <taxon>Eukaryota</taxon>
        <taxon>Metazoa</taxon>
        <taxon>Spiralia</taxon>
        <taxon>Lophotrochozoa</taxon>
        <taxon>Mollusca</taxon>
        <taxon>Gastropoda</taxon>
        <taxon>Heterobranchia</taxon>
        <taxon>Euthyneura</taxon>
        <taxon>Panpulmonata</taxon>
        <taxon>Hygrophila</taxon>
        <taxon>Lymnaeoidea</taxon>
        <taxon>Lymnaeidae</taxon>
        <taxon>Lymnaea</taxon>
    </lineage>
</organism>
<protein>
    <recommendedName>
        <fullName evidence="6">LanC-like protein 2</fullName>
    </recommendedName>
</protein>
<comment type="caution">
    <text evidence="4">The sequence shown here is derived from an EMBL/GenBank/DDBJ whole genome shotgun (WGS) entry which is preliminary data.</text>
</comment>
<dbReference type="CDD" id="cd04794">
    <property type="entry name" value="euk_LANCL"/>
    <property type="match status" value="1"/>
</dbReference>
<feature type="binding site" evidence="2">
    <location>
        <position position="280"/>
    </location>
    <ligand>
        <name>Zn(2+)</name>
        <dbReference type="ChEBI" id="CHEBI:29105"/>
    </ligand>
</feature>
<feature type="binding site" evidence="2">
    <location>
        <position position="326"/>
    </location>
    <ligand>
        <name>Zn(2+)</name>
        <dbReference type="ChEBI" id="CHEBI:29105"/>
    </ligand>
</feature>
<dbReference type="PRINTS" id="PR01950">
    <property type="entry name" value="LANCSUPER"/>
</dbReference>
<dbReference type="PRINTS" id="PR01951">
    <property type="entry name" value="LANCEUKARYTE"/>
</dbReference>
<evidence type="ECO:0000256" key="1">
    <source>
        <dbReference type="ARBA" id="ARBA00007179"/>
    </source>
</evidence>
<dbReference type="AlphaFoldDB" id="A0AAV2I5Q1"/>
<dbReference type="Gene3D" id="1.50.10.10">
    <property type="match status" value="1"/>
</dbReference>
<keyword evidence="2" id="KW-0479">Metal-binding</keyword>
<dbReference type="InterPro" id="IPR007822">
    <property type="entry name" value="LANC-like"/>
</dbReference>
<dbReference type="GO" id="GO:0031179">
    <property type="term" value="P:peptide modification"/>
    <property type="evidence" value="ECO:0007669"/>
    <property type="project" value="InterPro"/>
</dbReference>
<feature type="binding site" evidence="2">
    <location>
        <position position="327"/>
    </location>
    <ligand>
        <name>Zn(2+)</name>
        <dbReference type="ChEBI" id="CHEBI:29105"/>
    </ligand>
</feature>
<dbReference type="InterPro" id="IPR012341">
    <property type="entry name" value="6hp_glycosidase-like_sf"/>
</dbReference>
<dbReference type="SMART" id="SM01260">
    <property type="entry name" value="LANC_like"/>
    <property type="match status" value="1"/>
</dbReference>
<dbReference type="GO" id="GO:0005886">
    <property type="term" value="C:plasma membrane"/>
    <property type="evidence" value="ECO:0007669"/>
    <property type="project" value="TreeGrafter"/>
</dbReference>
<dbReference type="GO" id="GO:0005975">
    <property type="term" value="P:carbohydrate metabolic process"/>
    <property type="evidence" value="ECO:0007669"/>
    <property type="project" value="InterPro"/>
</dbReference>
<evidence type="ECO:0000313" key="4">
    <source>
        <dbReference type="EMBL" id="CAL1542053.1"/>
    </source>
</evidence>
<gene>
    <name evidence="4" type="ORF">GSLYS_00015659001</name>
</gene>
<dbReference type="SUPFAM" id="SSF158745">
    <property type="entry name" value="LanC-like"/>
    <property type="match status" value="1"/>
</dbReference>
<reference evidence="4 5" key="1">
    <citation type="submission" date="2024-04" db="EMBL/GenBank/DDBJ databases">
        <authorList>
            <consortium name="Genoscope - CEA"/>
            <person name="William W."/>
        </authorList>
    </citation>
    <scope>NUCLEOTIDE SEQUENCE [LARGE SCALE GENOMIC DNA]</scope>
</reference>
<proteinExistence type="inferred from homology"/>